<accession>A0A0F4HCD4</accession>
<dbReference type="InterPro" id="IPR002104">
    <property type="entry name" value="Integrase_catalytic"/>
</dbReference>
<dbReference type="InterPro" id="IPR013762">
    <property type="entry name" value="Integrase-like_cat_sf"/>
</dbReference>
<dbReference type="OrthoDB" id="9801717at2"/>
<proteinExistence type="predicted"/>
<keyword evidence="2" id="KW-0238">DNA-binding</keyword>
<dbReference type="Pfam" id="PF00589">
    <property type="entry name" value="Phage_integrase"/>
    <property type="match status" value="1"/>
</dbReference>
<name>A0A0F4HCD4_LIMFE</name>
<organism evidence="4 5">
    <name type="scientific">Limosilactobacillus fermentum</name>
    <name type="common">Lactobacillus fermentum</name>
    <dbReference type="NCBI Taxonomy" id="1613"/>
    <lineage>
        <taxon>Bacteria</taxon>
        <taxon>Bacillati</taxon>
        <taxon>Bacillota</taxon>
        <taxon>Bacilli</taxon>
        <taxon>Lactobacillales</taxon>
        <taxon>Lactobacillaceae</taxon>
        <taxon>Limosilactobacillus</taxon>
    </lineage>
</organism>
<keyword evidence="1" id="KW-0229">DNA integration</keyword>
<evidence type="ECO:0000256" key="3">
    <source>
        <dbReference type="ARBA" id="ARBA00023172"/>
    </source>
</evidence>
<dbReference type="InterPro" id="IPR050090">
    <property type="entry name" value="Tyrosine_recombinase_XerCD"/>
</dbReference>
<dbReference type="InterPro" id="IPR011010">
    <property type="entry name" value="DNA_brk_join_enz"/>
</dbReference>
<dbReference type="PROSITE" id="PS51898">
    <property type="entry name" value="TYR_RECOMBINASE"/>
    <property type="match status" value="1"/>
</dbReference>
<evidence type="ECO:0000256" key="2">
    <source>
        <dbReference type="ARBA" id="ARBA00023125"/>
    </source>
</evidence>
<dbReference type="AlphaFoldDB" id="A0A0F4HCD4"/>
<dbReference type="PROSITE" id="PS51900">
    <property type="entry name" value="CB"/>
    <property type="match status" value="1"/>
</dbReference>
<dbReference type="GO" id="GO:0015074">
    <property type="term" value="P:DNA integration"/>
    <property type="evidence" value="ECO:0007669"/>
    <property type="project" value="UniProtKB-KW"/>
</dbReference>
<reference evidence="4 5" key="1">
    <citation type="submission" date="2016-12" db="EMBL/GenBank/DDBJ databases">
        <title>Complete Genome Sequence of Lactobacillus fermentum Strain SNUV175, a Probiotic for Treatment of Bacterial Vaginosis.</title>
        <authorList>
            <person name="Lee S."/>
            <person name="You H.J."/>
            <person name="Kwon B."/>
            <person name="Ko G."/>
        </authorList>
    </citation>
    <scope>NUCLEOTIDE SEQUENCE [LARGE SCALE GENOMIC DNA]</scope>
    <source>
        <strain evidence="4 5">SNUV175</strain>
    </source>
</reference>
<dbReference type="SUPFAM" id="SSF56349">
    <property type="entry name" value="DNA breaking-rejoining enzymes"/>
    <property type="match status" value="1"/>
</dbReference>
<keyword evidence="3" id="KW-0233">DNA recombination</keyword>
<protein>
    <submittedName>
        <fullName evidence="4">Integrase</fullName>
    </submittedName>
</protein>
<dbReference type="Gene3D" id="1.10.443.10">
    <property type="entry name" value="Intergrase catalytic core"/>
    <property type="match status" value="1"/>
</dbReference>
<dbReference type="Proteomes" id="UP000185427">
    <property type="component" value="Chromosome"/>
</dbReference>
<dbReference type="PANTHER" id="PTHR30349:SF81">
    <property type="entry name" value="TYROSINE RECOMBINASE XERC"/>
    <property type="match status" value="1"/>
</dbReference>
<dbReference type="GO" id="GO:0003677">
    <property type="term" value="F:DNA binding"/>
    <property type="evidence" value="ECO:0007669"/>
    <property type="project" value="UniProtKB-UniRule"/>
</dbReference>
<evidence type="ECO:0000313" key="4">
    <source>
        <dbReference type="EMBL" id="APU46864.1"/>
    </source>
</evidence>
<dbReference type="InterPro" id="IPR010998">
    <property type="entry name" value="Integrase_recombinase_N"/>
</dbReference>
<dbReference type="PANTHER" id="PTHR30349">
    <property type="entry name" value="PHAGE INTEGRASE-RELATED"/>
    <property type="match status" value="1"/>
</dbReference>
<dbReference type="InterPro" id="IPR004107">
    <property type="entry name" value="Integrase_SAM-like_N"/>
</dbReference>
<gene>
    <name evidence="4" type="ORF">BUW47_10910</name>
</gene>
<evidence type="ECO:0000313" key="5">
    <source>
        <dbReference type="Proteomes" id="UP000185427"/>
    </source>
</evidence>
<dbReference type="Pfam" id="PF02899">
    <property type="entry name" value="Phage_int_SAM_1"/>
    <property type="match status" value="1"/>
</dbReference>
<dbReference type="PATRIC" id="fig|1613.32.peg.1146"/>
<sequence>MNKGSDALQASLVSYQEWLTKKGGAKLTIASYLTDLRDTAAYLTSRGVTNWQQVDRATLTAYLQSLNDKGRRTTTIQRRISSLRRFYAYLQVTGQVNHDPVALLKAKQTPRLAPVGLTPQEADLLPDHVPGKGVARERNRALVALLVATGARANELRDLQTGDLDLELGVVYLGQSSRRLVPLNEQAQTYLTTYLTARADQSATDEGYVFLNNRGQPLSRQSIWEIVNATGQRTNIEGAVTPQRVRDGFAYRLLAHGADLSLVQQLIGHQSILTTQVYLEQAKEGHHADRLP</sequence>
<dbReference type="Gene3D" id="1.10.150.130">
    <property type="match status" value="1"/>
</dbReference>
<dbReference type="GO" id="GO:0006310">
    <property type="term" value="P:DNA recombination"/>
    <property type="evidence" value="ECO:0007669"/>
    <property type="project" value="UniProtKB-KW"/>
</dbReference>
<dbReference type="InterPro" id="IPR044068">
    <property type="entry name" value="CB"/>
</dbReference>
<dbReference type="RefSeq" id="WP_046025715.1">
    <property type="nucleotide sequence ID" value="NZ_CP017712.1"/>
</dbReference>
<dbReference type="EMBL" id="CP019030">
    <property type="protein sequence ID" value="APU46864.1"/>
    <property type="molecule type" value="Genomic_DNA"/>
</dbReference>
<evidence type="ECO:0000256" key="1">
    <source>
        <dbReference type="ARBA" id="ARBA00022908"/>
    </source>
</evidence>